<gene>
    <name evidence="1" type="ORF">SBAD_LOCUS6647</name>
</gene>
<evidence type="ECO:0000313" key="2">
    <source>
        <dbReference type="Proteomes" id="UP000270296"/>
    </source>
</evidence>
<accession>A0A183ISQ2</accession>
<evidence type="ECO:0000313" key="1">
    <source>
        <dbReference type="EMBL" id="VDP10491.1"/>
    </source>
</evidence>
<dbReference type="EMBL" id="UZAM01009924">
    <property type="protein sequence ID" value="VDP10491.1"/>
    <property type="molecule type" value="Genomic_DNA"/>
</dbReference>
<name>A0A183ISQ2_9BILA</name>
<reference evidence="1 2" key="2">
    <citation type="submission" date="2018-11" db="EMBL/GenBank/DDBJ databases">
        <authorList>
            <consortium name="Pathogen Informatics"/>
        </authorList>
    </citation>
    <scope>NUCLEOTIDE SEQUENCE [LARGE SCALE GENOMIC DNA]</scope>
</reference>
<dbReference type="WBParaSite" id="SBAD_0000690901-mRNA-1">
    <property type="protein sequence ID" value="SBAD_0000690901-mRNA-1"/>
    <property type="gene ID" value="SBAD_0000690901"/>
</dbReference>
<proteinExistence type="predicted"/>
<dbReference type="OrthoDB" id="8879391at2759"/>
<evidence type="ECO:0000313" key="3">
    <source>
        <dbReference type="WBParaSite" id="SBAD_0000690901-mRNA-1"/>
    </source>
</evidence>
<sequence>MAKTKPCFSLSLPCNRMIFVDSVARHTGYLEVACFTGRPAGHPVTKQLRTTPEEVPSCCHCCGQLQADNPMELETPWRRDFKVHSKLNDDQVNVLTTQGRIFNFLERPVGFRCYFYHVCM</sequence>
<organism evidence="3">
    <name type="scientific">Soboliphyme baturini</name>
    <dbReference type="NCBI Taxonomy" id="241478"/>
    <lineage>
        <taxon>Eukaryota</taxon>
        <taxon>Metazoa</taxon>
        <taxon>Ecdysozoa</taxon>
        <taxon>Nematoda</taxon>
        <taxon>Enoplea</taxon>
        <taxon>Dorylaimia</taxon>
        <taxon>Dioctophymatida</taxon>
        <taxon>Dioctophymatoidea</taxon>
        <taxon>Soboliphymatidae</taxon>
        <taxon>Soboliphyme</taxon>
    </lineage>
</organism>
<dbReference type="Proteomes" id="UP000270296">
    <property type="component" value="Unassembled WGS sequence"/>
</dbReference>
<dbReference type="AlphaFoldDB" id="A0A183ISQ2"/>
<keyword evidence="2" id="KW-1185">Reference proteome</keyword>
<reference evidence="3" key="1">
    <citation type="submission" date="2016-06" db="UniProtKB">
        <authorList>
            <consortium name="WormBaseParasite"/>
        </authorList>
    </citation>
    <scope>IDENTIFICATION</scope>
</reference>
<protein>
    <submittedName>
        <fullName evidence="3">Ig-like domain-containing protein</fullName>
    </submittedName>
</protein>